<accession>A0A0C1EMY0</accession>
<proteinExistence type="predicted"/>
<evidence type="ECO:0000256" key="5">
    <source>
        <dbReference type="ARBA" id="ARBA00022691"/>
    </source>
</evidence>
<dbReference type="Proteomes" id="UP000031307">
    <property type="component" value="Unassembled WGS sequence"/>
</dbReference>
<dbReference type="InterPro" id="IPR000878">
    <property type="entry name" value="4pyrrol_Mease"/>
</dbReference>
<dbReference type="EMBL" id="JSAM01000067">
    <property type="protein sequence ID" value="KIA77714.1"/>
    <property type="molecule type" value="Genomic_DNA"/>
</dbReference>
<dbReference type="GO" id="GO:0032259">
    <property type="term" value="P:methylation"/>
    <property type="evidence" value="ECO:0007669"/>
    <property type="project" value="UniProtKB-KW"/>
</dbReference>
<evidence type="ECO:0000256" key="1">
    <source>
        <dbReference type="ARBA" id="ARBA00022490"/>
    </source>
</evidence>
<keyword evidence="4 7" id="KW-0808">Transferase</keyword>
<keyword evidence="3 7" id="KW-0489">Methyltransferase</keyword>
<name>A0A0C1EMY0_9BACT</name>
<dbReference type="InterPro" id="IPR014777">
    <property type="entry name" value="4pyrrole_Mease_sub1"/>
</dbReference>
<dbReference type="InterPro" id="IPR035996">
    <property type="entry name" value="4pyrrol_Methylase_sf"/>
</dbReference>
<sequence length="245" mass="27419">MFKVYKFMSPALLLLPNLLGELPQHQFFLPASVDQAVESIDGLIAESEKAGRRYLGRFQTKRPAREIPIALLNKNTPDEDCDFLLEPIRKGERWGLVSDAGLPCIADPGYLLVRRARQLGISIQTFTGPSAFVMALILSGLPGQSFSFHGYVPKEPGDREKKVKEFENNSIRTNATQIFMDAPHRNQHTLETLLNTLQDSTLLCAAWDLTLPSQGIVTQPIRSWKKMPLPNLAKKNVVFLLHGNV</sequence>
<dbReference type="GO" id="GO:0008168">
    <property type="term" value="F:methyltransferase activity"/>
    <property type="evidence" value="ECO:0007669"/>
    <property type="project" value="UniProtKB-KW"/>
</dbReference>
<keyword evidence="1" id="KW-0963">Cytoplasm</keyword>
<dbReference type="InterPro" id="IPR014776">
    <property type="entry name" value="4pyrrole_Mease_sub2"/>
</dbReference>
<evidence type="ECO:0000256" key="2">
    <source>
        <dbReference type="ARBA" id="ARBA00022552"/>
    </source>
</evidence>
<dbReference type="Gene3D" id="3.30.950.10">
    <property type="entry name" value="Methyltransferase, Cobalt-precorrin-4 Transmethylase, Domain 2"/>
    <property type="match status" value="1"/>
</dbReference>
<dbReference type="PANTHER" id="PTHR46111">
    <property type="entry name" value="RIBOSOMAL RNA SMALL SUBUNIT METHYLTRANSFERASE I"/>
    <property type="match status" value="1"/>
</dbReference>
<dbReference type="GO" id="GO:0006364">
    <property type="term" value="P:rRNA processing"/>
    <property type="evidence" value="ECO:0007669"/>
    <property type="project" value="UniProtKB-KW"/>
</dbReference>
<keyword evidence="5" id="KW-0949">S-adenosyl-L-methionine</keyword>
<evidence type="ECO:0000259" key="6">
    <source>
        <dbReference type="Pfam" id="PF00590"/>
    </source>
</evidence>
<dbReference type="Gene3D" id="3.40.1010.10">
    <property type="entry name" value="Cobalt-precorrin-4 Transmethylase, Domain 1"/>
    <property type="match status" value="1"/>
</dbReference>
<dbReference type="Pfam" id="PF00590">
    <property type="entry name" value="TP_methylase"/>
    <property type="match status" value="1"/>
</dbReference>
<evidence type="ECO:0000256" key="3">
    <source>
        <dbReference type="ARBA" id="ARBA00022603"/>
    </source>
</evidence>
<dbReference type="AlphaFoldDB" id="A0A0C1EMY0"/>
<dbReference type="SUPFAM" id="SSF53790">
    <property type="entry name" value="Tetrapyrrole methylase"/>
    <property type="match status" value="1"/>
</dbReference>
<dbReference type="EC" id="2.1.1.198" evidence="7"/>
<reference evidence="7 8" key="1">
    <citation type="journal article" date="2014" name="Mol. Biol. Evol.">
        <title>Massive expansion of Ubiquitination-related gene families within the Chlamydiae.</title>
        <authorList>
            <person name="Domman D."/>
            <person name="Collingro A."/>
            <person name="Lagkouvardos I."/>
            <person name="Gehre L."/>
            <person name="Weinmaier T."/>
            <person name="Rattei T."/>
            <person name="Subtil A."/>
            <person name="Horn M."/>
        </authorList>
    </citation>
    <scope>NUCLEOTIDE SEQUENCE [LARGE SCALE GENOMIC DNA]</scope>
    <source>
        <strain evidence="7 8">OEW1</strain>
    </source>
</reference>
<organism evidence="7 8">
    <name type="scientific">Parachlamydia acanthamoebae</name>
    <dbReference type="NCBI Taxonomy" id="83552"/>
    <lineage>
        <taxon>Bacteria</taxon>
        <taxon>Pseudomonadati</taxon>
        <taxon>Chlamydiota</taxon>
        <taxon>Chlamydiia</taxon>
        <taxon>Parachlamydiales</taxon>
        <taxon>Parachlamydiaceae</taxon>
        <taxon>Parachlamydia</taxon>
    </lineage>
</organism>
<keyword evidence="2" id="KW-0698">rRNA processing</keyword>
<evidence type="ECO:0000313" key="8">
    <source>
        <dbReference type="Proteomes" id="UP000031307"/>
    </source>
</evidence>
<evidence type="ECO:0000313" key="7">
    <source>
        <dbReference type="EMBL" id="KIA77714.1"/>
    </source>
</evidence>
<protein>
    <submittedName>
        <fullName evidence="7">Ribosomal RNA small subunit methyltransferase I</fullName>
        <ecNumber evidence="7">2.1.1.198</ecNumber>
    </submittedName>
</protein>
<dbReference type="CDD" id="cd11649">
    <property type="entry name" value="RsmI_like"/>
    <property type="match status" value="1"/>
</dbReference>
<dbReference type="PIRSF" id="PIRSF005917">
    <property type="entry name" value="MTase_YraL"/>
    <property type="match status" value="1"/>
</dbReference>
<dbReference type="PATRIC" id="fig|83552.4.peg.1132"/>
<gene>
    <name evidence="7" type="primary">rsmI_2</name>
    <name evidence="7" type="ORF">DB43_FX00230</name>
</gene>
<dbReference type="InterPro" id="IPR008189">
    <property type="entry name" value="rRNA_ssu_MeTfrase_I"/>
</dbReference>
<comment type="caution">
    <text evidence="7">The sequence shown here is derived from an EMBL/GenBank/DDBJ whole genome shotgun (WGS) entry which is preliminary data.</text>
</comment>
<dbReference type="PANTHER" id="PTHR46111:SF2">
    <property type="entry name" value="SAM-DEPENDENT METHYLTRANSFERASE"/>
    <property type="match status" value="1"/>
</dbReference>
<feature type="domain" description="Tetrapyrrole methylase" evidence="6">
    <location>
        <begin position="68"/>
        <end position="222"/>
    </location>
</feature>
<evidence type="ECO:0000256" key="4">
    <source>
        <dbReference type="ARBA" id="ARBA00022679"/>
    </source>
</evidence>